<organism evidence="1 2">
    <name type="scientific">Caerostris extrusa</name>
    <name type="common">Bark spider</name>
    <name type="synonym">Caerostris bankana</name>
    <dbReference type="NCBI Taxonomy" id="172846"/>
    <lineage>
        <taxon>Eukaryota</taxon>
        <taxon>Metazoa</taxon>
        <taxon>Ecdysozoa</taxon>
        <taxon>Arthropoda</taxon>
        <taxon>Chelicerata</taxon>
        <taxon>Arachnida</taxon>
        <taxon>Araneae</taxon>
        <taxon>Araneomorphae</taxon>
        <taxon>Entelegynae</taxon>
        <taxon>Araneoidea</taxon>
        <taxon>Araneidae</taxon>
        <taxon>Caerostris</taxon>
    </lineage>
</organism>
<keyword evidence="2" id="KW-1185">Reference proteome</keyword>
<comment type="caution">
    <text evidence="1">The sequence shown here is derived from an EMBL/GenBank/DDBJ whole genome shotgun (WGS) entry which is preliminary data.</text>
</comment>
<accession>A0AAV4TF73</accession>
<reference evidence="1 2" key="1">
    <citation type="submission" date="2021-06" db="EMBL/GenBank/DDBJ databases">
        <title>Caerostris extrusa draft genome.</title>
        <authorList>
            <person name="Kono N."/>
            <person name="Arakawa K."/>
        </authorList>
    </citation>
    <scope>NUCLEOTIDE SEQUENCE [LARGE SCALE GENOMIC DNA]</scope>
</reference>
<gene>
    <name evidence="1" type="ORF">CEXT_79901</name>
</gene>
<dbReference type="EMBL" id="BPLR01011127">
    <property type="protein sequence ID" value="GIY44324.1"/>
    <property type="molecule type" value="Genomic_DNA"/>
</dbReference>
<dbReference type="Proteomes" id="UP001054945">
    <property type="component" value="Unassembled WGS sequence"/>
</dbReference>
<sequence length="88" mass="10279">MRFSLRVLNVFGPTTPGLDMWKLPDEKSRDQDIPGERDKMEGIPFCNITSWIYSTWIHTGIGPYRCSRFRLDSTVDSVTHFRGSREIR</sequence>
<evidence type="ECO:0000313" key="1">
    <source>
        <dbReference type="EMBL" id="GIY44324.1"/>
    </source>
</evidence>
<evidence type="ECO:0000313" key="2">
    <source>
        <dbReference type="Proteomes" id="UP001054945"/>
    </source>
</evidence>
<name>A0AAV4TF73_CAEEX</name>
<dbReference type="AlphaFoldDB" id="A0AAV4TF73"/>
<protein>
    <submittedName>
        <fullName evidence="1">Uncharacterized protein</fullName>
    </submittedName>
</protein>
<proteinExistence type="predicted"/>